<name>A0ABS1UAS4_9PROT</name>
<dbReference type="Pfam" id="PF01757">
    <property type="entry name" value="Acyl_transf_3"/>
    <property type="match status" value="1"/>
</dbReference>
<feature type="transmembrane region" description="Helical" evidence="7">
    <location>
        <begin position="297"/>
        <end position="317"/>
    </location>
</feature>
<feature type="transmembrane region" description="Helical" evidence="7">
    <location>
        <begin position="177"/>
        <end position="197"/>
    </location>
</feature>
<proteinExistence type="inferred from homology"/>
<feature type="transmembrane region" description="Helical" evidence="7">
    <location>
        <begin position="204"/>
        <end position="225"/>
    </location>
</feature>
<evidence type="ECO:0000256" key="6">
    <source>
        <dbReference type="ARBA" id="ARBA00023136"/>
    </source>
</evidence>
<accession>A0ABS1UAS4</accession>
<feature type="domain" description="Acyltransferase 3" evidence="8">
    <location>
        <begin position="14"/>
        <end position="313"/>
    </location>
</feature>
<evidence type="ECO:0000256" key="3">
    <source>
        <dbReference type="ARBA" id="ARBA00022475"/>
    </source>
</evidence>
<evidence type="ECO:0000256" key="4">
    <source>
        <dbReference type="ARBA" id="ARBA00022692"/>
    </source>
</evidence>
<feature type="transmembrane region" description="Helical" evidence="7">
    <location>
        <begin position="144"/>
        <end position="165"/>
    </location>
</feature>
<keyword evidence="5 7" id="KW-1133">Transmembrane helix</keyword>
<reference evidence="9 10" key="1">
    <citation type="submission" date="2021-01" db="EMBL/GenBank/DDBJ databases">
        <title>Belnapia mucosa sp. nov. and Belnapia arida sp. nov., isolated from the Tabernas Desert (Almeria, Spain).</title>
        <authorList>
            <person name="Molina-Menor E."/>
            <person name="Vidal-Verdu A."/>
            <person name="Calonge A."/>
            <person name="Satari L."/>
            <person name="Pereto J."/>
            <person name="Porcar M."/>
        </authorList>
    </citation>
    <scope>NUCLEOTIDE SEQUENCE [LARGE SCALE GENOMIC DNA]</scope>
    <source>
        <strain evidence="9 10">T18</strain>
    </source>
</reference>
<dbReference type="GO" id="GO:0016746">
    <property type="term" value="F:acyltransferase activity"/>
    <property type="evidence" value="ECO:0007669"/>
    <property type="project" value="UniProtKB-KW"/>
</dbReference>
<keyword evidence="3" id="KW-1003">Cell membrane</keyword>
<dbReference type="InterPro" id="IPR002656">
    <property type="entry name" value="Acyl_transf_3_dom"/>
</dbReference>
<evidence type="ECO:0000256" key="5">
    <source>
        <dbReference type="ARBA" id="ARBA00022989"/>
    </source>
</evidence>
<dbReference type="EMBL" id="JAETWB010000036">
    <property type="protein sequence ID" value="MBL6081788.1"/>
    <property type="molecule type" value="Genomic_DNA"/>
</dbReference>
<dbReference type="Proteomes" id="UP000660885">
    <property type="component" value="Unassembled WGS sequence"/>
</dbReference>
<sequence length="325" mass="35909">MMCQPKKEYVQRWASIDAARYALSFLVVLLHSLPAQASSSFSTTIIATICRTAVPFFFIAAGYFLNLRDTSCRNLVTKICKRLMPIYFFWMAIYYILFEKIFGQQFPVGFRELLSGGPAYHLWFLPALCFALIFVGVGRSLFGVWMTGSACIVLATTSLINGAYHDVLGLTGSGARGGILIAPMYVFIGSVLSSWVTNESWRTSLIAAIIAFSCMICEEFFIHVASKSNSWISHDFVLSTFLVGVVTFKLVQKIPECSLIRFLARLGRVSLSVYSVHLAVLLIIIKFADRGSTLECLLAAGYVFAIATALSVCLVRVPGLKPFVT</sequence>
<evidence type="ECO:0000256" key="1">
    <source>
        <dbReference type="ARBA" id="ARBA00004651"/>
    </source>
</evidence>
<keyword evidence="9" id="KW-0012">Acyltransferase</keyword>
<evidence type="ECO:0000259" key="8">
    <source>
        <dbReference type="Pfam" id="PF01757"/>
    </source>
</evidence>
<comment type="similarity">
    <text evidence="2">Belongs to the acyltransferase 3 family.</text>
</comment>
<gene>
    <name evidence="9" type="ORF">JMJ56_27780</name>
</gene>
<comment type="caution">
    <text evidence="9">The sequence shown here is derived from an EMBL/GenBank/DDBJ whole genome shotgun (WGS) entry which is preliminary data.</text>
</comment>
<organism evidence="9 10">
    <name type="scientific">Belnapia arida</name>
    <dbReference type="NCBI Taxonomy" id="2804533"/>
    <lineage>
        <taxon>Bacteria</taxon>
        <taxon>Pseudomonadati</taxon>
        <taxon>Pseudomonadota</taxon>
        <taxon>Alphaproteobacteria</taxon>
        <taxon>Acetobacterales</taxon>
        <taxon>Roseomonadaceae</taxon>
        <taxon>Belnapia</taxon>
    </lineage>
</organism>
<keyword evidence="4 7" id="KW-0812">Transmembrane</keyword>
<keyword evidence="9" id="KW-0808">Transferase</keyword>
<feature type="transmembrane region" description="Helical" evidence="7">
    <location>
        <begin position="79"/>
        <end position="98"/>
    </location>
</feature>
<keyword evidence="10" id="KW-1185">Reference proteome</keyword>
<feature type="transmembrane region" description="Helical" evidence="7">
    <location>
        <begin position="263"/>
        <end position="285"/>
    </location>
</feature>
<dbReference type="PANTHER" id="PTHR40074">
    <property type="entry name" value="O-ACETYLTRANSFERASE WECH"/>
    <property type="match status" value="1"/>
</dbReference>
<dbReference type="RefSeq" id="WP_202835002.1">
    <property type="nucleotide sequence ID" value="NZ_JAETWB010000036.1"/>
</dbReference>
<dbReference type="PANTHER" id="PTHR40074:SF2">
    <property type="entry name" value="O-ACETYLTRANSFERASE WECH"/>
    <property type="match status" value="1"/>
</dbReference>
<feature type="transmembrane region" description="Helical" evidence="7">
    <location>
        <begin position="118"/>
        <end position="137"/>
    </location>
</feature>
<evidence type="ECO:0000313" key="10">
    <source>
        <dbReference type="Proteomes" id="UP000660885"/>
    </source>
</evidence>
<protein>
    <submittedName>
        <fullName evidence="9">Acyltransferase</fullName>
    </submittedName>
</protein>
<feature type="transmembrane region" description="Helical" evidence="7">
    <location>
        <begin position="45"/>
        <end position="67"/>
    </location>
</feature>
<evidence type="ECO:0000256" key="7">
    <source>
        <dbReference type="SAM" id="Phobius"/>
    </source>
</evidence>
<keyword evidence="6 7" id="KW-0472">Membrane</keyword>
<evidence type="ECO:0000256" key="2">
    <source>
        <dbReference type="ARBA" id="ARBA00007400"/>
    </source>
</evidence>
<comment type="subcellular location">
    <subcellularLocation>
        <location evidence="1">Cell membrane</location>
        <topology evidence="1">Multi-pass membrane protein</topology>
    </subcellularLocation>
</comment>
<feature type="transmembrane region" description="Helical" evidence="7">
    <location>
        <begin position="231"/>
        <end position="251"/>
    </location>
</feature>
<evidence type="ECO:0000313" key="9">
    <source>
        <dbReference type="EMBL" id="MBL6081788.1"/>
    </source>
</evidence>